<feature type="transmembrane region" description="Helical" evidence="2">
    <location>
        <begin position="12"/>
        <end position="38"/>
    </location>
</feature>
<organism evidence="3 4">
    <name type="scientific">Nonomuraea insulae</name>
    <dbReference type="NCBI Taxonomy" id="1616787"/>
    <lineage>
        <taxon>Bacteria</taxon>
        <taxon>Bacillati</taxon>
        <taxon>Actinomycetota</taxon>
        <taxon>Actinomycetes</taxon>
        <taxon>Streptosporangiales</taxon>
        <taxon>Streptosporangiaceae</taxon>
        <taxon>Nonomuraea</taxon>
    </lineage>
</organism>
<reference evidence="4" key="1">
    <citation type="journal article" date="2019" name="Int. J. Syst. Evol. Microbiol.">
        <title>The Global Catalogue of Microorganisms (GCM) 10K type strain sequencing project: providing services to taxonomists for standard genome sequencing and annotation.</title>
        <authorList>
            <consortium name="The Broad Institute Genomics Platform"/>
            <consortium name="The Broad Institute Genome Sequencing Center for Infectious Disease"/>
            <person name="Wu L."/>
            <person name="Ma J."/>
        </authorList>
    </citation>
    <scope>NUCLEOTIDE SEQUENCE [LARGE SCALE GENOMIC DNA]</scope>
    <source>
        <strain evidence="4">CCUG 53903</strain>
    </source>
</reference>
<comment type="caution">
    <text evidence="3">The sequence shown here is derived from an EMBL/GenBank/DDBJ whole genome shotgun (WGS) entry which is preliminary data.</text>
</comment>
<feature type="compositionally biased region" description="Basic residues" evidence="1">
    <location>
        <begin position="96"/>
        <end position="107"/>
    </location>
</feature>
<keyword evidence="4" id="KW-1185">Reference proteome</keyword>
<evidence type="ECO:0000313" key="4">
    <source>
        <dbReference type="Proteomes" id="UP001596058"/>
    </source>
</evidence>
<keyword evidence="2" id="KW-0472">Membrane</keyword>
<gene>
    <name evidence="3" type="ORF">ACFPZ3_39195</name>
</gene>
<dbReference type="Proteomes" id="UP001596058">
    <property type="component" value="Unassembled WGS sequence"/>
</dbReference>
<feature type="region of interest" description="Disordered" evidence="1">
    <location>
        <begin position="86"/>
        <end position="113"/>
    </location>
</feature>
<protein>
    <submittedName>
        <fullName evidence="3">Uncharacterized protein</fullName>
    </submittedName>
</protein>
<dbReference type="EMBL" id="JBHSPA010000048">
    <property type="protein sequence ID" value="MFC5829924.1"/>
    <property type="molecule type" value="Genomic_DNA"/>
</dbReference>
<sequence length="113" mass="12558">MMTVLGTIGSLVVVLLLLVAAVLLISVVAMVTLVAIAASMTDWKRWWRQRARRAPALELKLSGEAVPARLRAELSGRVSRVRRRFALGGAHPGGRGPHRPRLHRRPVERRTRT</sequence>
<evidence type="ECO:0000256" key="1">
    <source>
        <dbReference type="SAM" id="MobiDB-lite"/>
    </source>
</evidence>
<accession>A0ABW1CWE3</accession>
<proteinExistence type="predicted"/>
<dbReference type="RefSeq" id="WP_379519418.1">
    <property type="nucleotide sequence ID" value="NZ_JBHSPA010000048.1"/>
</dbReference>
<evidence type="ECO:0000256" key="2">
    <source>
        <dbReference type="SAM" id="Phobius"/>
    </source>
</evidence>
<keyword evidence="2" id="KW-1133">Transmembrane helix</keyword>
<name>A0ABW1CWE3_9ACTN</name>
<keyword evidence="2" id="KW-0812">Transmembrane</keyword>
<evidence type="ECO:0000313" key="3">
    <source>
        <dbReference type="EMBL" id="MFC5829924.1"/>
    </source>
</evidence>